<evidence type="ECO:0000313" key="5">
    <source>
        <dbReference type="EMBL" id="QKS50580.1"/>
    </source>
</evidence>
<keyword evidence="5" id="KW-0614">Plasmid</keyword>
<keyword evidence="3" id="KW-0804">Transcription</keyword>
<feature type="domain" description="HTH marR-type" evidence="4">
    <location>
        <begin position="1"/>
        <end position="143"/>
    </location>
</feature>
<dbReference type="GO" id="GO:0003677">
    <property type="term" value="F:DNA binding"/>
    <property type="evidence" value="ECO:0007669"/>
    <property type="project" value="UniProtKB-KW"/>
</dbReference>
<dbReference type="Pfam" id="PF01047">
    <property type="entry name" value="MarR"/>
    <property type="match status" value="1"/>
</dbReference>
<dbReference type="SMART" id="SM00347">
    <property type="entry name" value="HTH_MARR"/>
    <property type="match status" value="1"/>
</dbReference>
<dbReference type="InterPro" id="IPR000835">
    <property type="entry name" value="HTH_MarR-typ"/>
</dbReference>
<dbReference type="PROSITE" id="PS01117">
    <property type="entry name" value="HTH_MARR_1"/>
    <property type="match status" value="1"/>
</dbReference>
<name>A0A6N1AGE8_9PROT</name>
<dbReference type="InterPro" id="IPR036388">
    <property type="entry name" value="WH-like_DNA-bd_sf"/>
</dbReference>
<proteinExistence type="predicted"/>
<dbReference type="AlphaFoldDB" id="A0A6N1AGE8"/>
<evidence type="ECO:0000256" key="3">
    <source>
        <dbReference type="ARBA" id="ARBA00023163"/>
    </source>
</evidence>
<evidence type="ECO:0000259" key="4">
    <source>
        <dbReference type="PROSITE" id="PS50995"/>
    </source>
</evidence>
<dbReference type="EMBL" id="CP054618">
    <property type="protein sequence ID" value="QKS50580.1"/>
    <property type="molecule type" value="Genomic_DNA"/>
</dbReference>
<dbReference type="PROSITE" id="PS50995">
    <property type="entry name" value="HTH_MARR_2"/>
    <property type="match status" value="1"/>
</dbReference>
<dbReference type="PANTHER" id="PTHR42756:SF1">
    <property type="entry name" value="TRANSCRIPTIONAL REPRESSOR OF EMRAB OPERON"/>
    <property type="match status" value="1"/>
</dbReference>
<dbReference type="RefSeq" id="WP_149199841.1">
    <property type="nucleotide sequence ID" value="NZ_BSOV01000013.1"/>
</dbReference>
<organism evidence="5 6">
    <name type="scientific">Azospirillum oryzae</name>
    <dbReference type="NCBI Taxonomy" id="286727"/>
    <lineage>
        <taxon>Bacteria</taxon>
        <taxon>Pseudomonadati</taxon>
        <taxon>Pseudomonadota</taxon>
        <taxon>Alphaproteobacteria</taxon>
        <taxon>Rhodospirillales</taxon>
        <taxon>Azospirillaceae</taxon>
        <taxon>Azospirillum</taxon>
    </lineage>
</organism>
<dbReference type="OrthoDB" id="7349109at2"/>
<evidence type="ECO:0000256" key="2">
    <source>
        <dbReference type="ARBA" id="ARBA00023125"/>
    </source>
</evidence>
<keyword evidence="6" id="KW-1185">Reference proteome</keyword>
<evidence type="ECO:0000313" key="6">
    <source>
        <dbReference type="Proteomes" id="UP000509702"/>
    </source>
</evidence>
<dbReference type="GO" id="GO:0003700">
    <property type="term" value="F:DNA-binding transcription factor activity"/>
    <property type="evidence" value="ECO:0007669"/>
    <property type="project" value="InterPro"/>
</dbReference>
<dbReference type="PANTHER" id="PTHR42756">
    <property type="entry name" value="TRANSCRIPTIONAL REGULATOR, MARR"/>
    <property type="match status" value="1"/>
</dbReference>
<reference evidence="5 6" key="1">
    <citation type="submission" date="2020-06" db="EMBL/GenBank/DDBJ databases">
        <title>Complete genome of Azosprillum oryzae KACC14407.</title>
        <authorList>
            <person name="Kim M."/>
            <person name="Park Y.-J."/>
            <person name="Shin J.-H."/>
        </authorList>
    </citation>
    <scope>NUCLEOTIDE SEQUENCE [LARGE SCALE GENOMIC DNA]</scope>
    <source>
        <strain evidence="5 6">KACC 14407</strain>
        <plasmid evidence="5 6">unnamed4</plasmid>
    </source>
</reference>
<dbReference type="Gene3D" id="1.10.10.10">
    <property type="entry name" value="Winged helix-like DNA-binding domain superfamily/Winged helix DNA-binding domain"/>
    <property type="match status" value="1"/>
</dbReference>
<dbReference type="InterPro" id="IPR036390">
    <property type="entry name" value="WH_DNA-bd_sf"/>
</dbReference>
<dbReference type="Proteomes" id="UP000509702">
    <property type="component" value="Plasmid unnamed4"/>
</dbReference>
<gene>
    <name evidence="5" type="ORF">HUE56_08605</name>
</gene>
<dbReference type="KEGG" id="aoz:HUE56_08605"/>
<dbReference type="PRINTS" id="PR00598">
    <property type="entry name" value="HTHMARR"/>
</dbReference>
<evidence type="ECO:0000256" key="1">
    <source>
        <dbReference type="ARBA" id="ARBA00023015"/>
    </source>
</evidence>
<dbReference type="SUPFAM" id="SSF46785">
    <property type="entry name" value="Winged helix' DNA-binding domain"/>
    <property type="match status" value="1"/>
</dbReference>
<protein>
    <submittedName>
        <fullName evidence="5">MarR family transcriptional regulator</fullName>
    </submittedName>
</protein>
<geneLocation type="plasmid" evidence="5 6">
    <name>unnamed4</name>
</geneLocation>
<keyword evidence="2" id="KW-0238">DNA-binding</keyword>
<keyword evidence="1" id="KW-0805">Transcription regulation</keyword>
<accession>A0A6N1AGE8</accession>
<dbReference type="InterPro" id="IPR023187">
    <property type="entry name" value="Tscrpt_reg_MarR-type_CS"/>
</dbReference>
<sequence length="155" mass="17581">MGDFMLHGDLHLKPGHLIRRAQQIAVSIFLDECKEFDLTPTQYAVLAVLREKSDLDQITLASRAALDRSTIGGLVERLEEKGWIRRTVGVEDRRQKLVSLTEAGQAMLETVEPSVERVQQRLLEPLNGDERAVFMALLERLVDENNESSRAPFKK</sequence>